<dbReference type="EMBL" id="BMIP01000002">
    <property type="protein sequence ID" value="GGD66214.1"/>
    <property type="molecule type" value="Genomic_DNA"/>
</dbReference>
<protein>
    <submittedName>
        <fullName evidence="1">Uncharacterized protein</fullName>
    </submittedName>
</protein>
<dbReference type="AlphaFoldDB" id="A0A916YXW2"/>
<name>A0A916YXW2_9SPHN</name>
<organism evidence="1 2">
    <name type="scientific">Croceicoccus mobilis</name>
    <dbReference type="NCBI Taxonomy" id="1703339"/>
    <lineage>
        <taxon>Bacteria</taxon>
        <taxon>Pseudomonadati</taxon>
        <taxon>Pseudomonadota</taxon>
        <taxon>Alphaproteobacteria</taxon>
        <taxon>Sphingomonadales</taxon>
        <taxon>Erythrobacteraceae</taxon>
        <taxon>Croceicoccus</taxon>
    </lineage>
</organism>
<evidence type="ECO:0000313" key="2">
    <source>
        <dbReference type="Proteomes" id="UP000612349"/>
    </source>
</evidence>
<dbReference type="RefSeq" id="WP_066775658.1">
    <property type="nucleotide sequence ID" value="NZ_BMIP01000002.1"/>
</dbReference>
<dbReference type="OrthoDB" id="7433418at2"/>
<dbReference type="Proteomes" id="UP000612349">
    <property type="component" value="Unassembled WGS sequence"/>
</dbReference>
<reference evidence="1" key="2">
    <citation type="submission" date="2020-09" db="EMBL/GenBank/DDBJ databases">
        <authorList>
            <person name="Sun Q."/>
            <person name="Zhou Y."/>
        </authorList>
    </citation>
    <scope>NUCLEOTIDE SEQUENCE</scope>
    <source>
        <strain evidence="1">CGMCC 1.15360</strain>
    </source>
</reference>
<proteinExistence type="predicted"/>
<gene>
    <name evidence="1" type="ORF">GCM10010990_14640</name>
</gene>
<sequence>MPMEIPPPSDRDALEHARRWLEHVEAGRIGWGAVTTPAIALQHLRNEEVVLGRSRSFSFPTPEPYRGRR</sequence>
<accession>A0A916YXW2</accession>
<comment type="caution">
    <text evidence="1">The sequence shown here is derived from an EMBL/GenBank/DDBJ whole genome shotgun (WGS) entry which is preliminary data.</text>
</comment>
<reference evidence="1" key="1">
    <citation type="journal article" date="2014" name="Int. J. Syst. Evol. Microbiol.">
        <title>Complete genome sequence of Corynebacterium casei LMG S-19264T (=DSM 44701T), isolated from a smear-ripened cheese.</title>
        <authorList>
            <consortium name="US DOE Joint Genome Institute (JGI-PGF)"/>
            <person name="Walter F."/>
            <person name="Albersmeier A."/>
            <person name="Kalinowski J."/>
            <person name="Ruckert C."/>
        </authorList>
    </citation>
    <scope>NUCLEOTIDE SEQUENCE</scope>
    <source>
        <strain evidence="1">CGMCC 1.15360</strain>
    </source>
</reference>
<evidence type="ECO:0000313" key="1">
    <source>
        <dbReference type="EMBL" id="GGD66214.1"/>
    </source>
</evidence>
<keyword evidence="2" id="KW-1185">Reference proteome</keyword>